<comment type="cofactor">
    <cofactor evidence="1">
        <name>heme</name>
        <dbReference type="ChEBI" id="CHEBI:30413"/>
    </cofactor>
</comment>
<organism evidence="9 10">
    <name type="scientific">Fusarium acuminatum</name>
    <dbReference type="NCBI Taxonomy" id="5515"/>
    <lineage>
        <taxon>Eukaryota</taxon>
        <taxon>Fungi</taxon>
        <taxon>Dikarya</taxon>
        <taxon>Ascomycota</taxon>
        <taxon>Pezizomycotina</taxon>
        <taxon>Sordariomycetes</taxon>
        <taxon>Hypocreomycetidae</taxon>
        <taxon>Hypocreales</taxon>
        <taxon>Nectriaceae</taxon>
        <taxon>Fusarium</taxon>
        <taxon>Fusarium tricinctum species complex</taxon>
    </lineage>
</organism>
<dbReference type="InterPro" id="IPR001128">
    <property type="entry name" value="Cyt_P450"/>
</dbReference>
<dbReference type="EMBL" id="CP151260">
    <property type="protein sequence ID" value="WZH40826.1"/>
    <property type="molecule type" value="Genomic_DNA"/>
</dbReference>
<evidence type="ECO:0000256" key="7">
    <source>
        <dbReference type="ARBA" id="ARBA00023033"/>
    </source>
</evidence>
<name>A0ABZ2WJX9_9HYPO</name>
<keyword evidence="7 8" id="KW-0503">Monooxygenase</keyword>
<dbReference type="CDD" id="cd11041">
    <property type="entry name" value="CYP503A1-like"/>
    <property type="match status" value="1"/>
</dbReference>
<sequence length="463" mass="52647">MDICLGSFRRDFFRRRAYKNYSAKARALLEDGAAKYGENPFAVLVPNGVKLILPPSLAGWVKNIKDLDHQQLVRDEFFATYPGFDVQFVIHHPNRAVINMIQGKLSKTDKTLPIVREYLQAGLFEIWGEKQSWQPLNWEDGTTGDISRAAASIFVGPELASDPDWQHVSRAYVQDFFAAVSEMHTWHPWIRNIVQWRLPHASACRAGLKRARQMVNNVVEKRRQEVEAATQRGQQPPEYYDAIAWTLESSAANVFEPGDVQLALAMAALVTTTEVLRQVLIEIARRPEYVEPLREEIEGAIVDDKITAASLASLQLLDGFMKGSQKQIPPTVIMERLVTRDTRLPNGTVLKQGTHIAVDSRENWNPDIFENPDEFDGRRFLKRRQAGDNSSQFVQLSPEHAHFGMGRHQCPGRFFAGSELKLCLAEIILKYDIRIKEGDSPHIMQFGFITVADPFAQLEVRRR</sequence>
<keyword evidence="10" id="KW-1185">Reference proteome</keyword>
<reference evidence="9 10" key="1">
    <citation type="submission" date="2024-04" db="EMBL/GenBank/DDBJ databases">
        <title>Complete genome sequence of Fusarium acuminatum.</title>
        <authorList>
            <person name="Lan B."/>
        </authorList>
    </citation>
    <scope>NUCLEOTIDE SEQUENCE [LARGE SCALE GENOMIC DNA]</scope>
    <source>
        <strain evidence="9">1A</strain>
    </source>
</reference>
<evidence type="ECO:0000256" key="5">
    <source>
        <dbReference type="ARBA" id="ARBA00023002"/>
    </source>
</evidence>
<gene>
    <name evidence="9" type="ORF">QYS62_001764</name>
</gene>
<evidence type="ECO:0000256" key="8">
    <source>
        <dbReference type="RuleBase" id="RU000461"/>
    </source>
</evidence>
<dbReference type="SUPFAM" id="SSF48264">
    <property type="entry name" value="Cytochrome P450"/>
    <property type="match status" value="1"/>
</dbReference>
<dbReference type="InterPro" id="IPR017972">
    <property type="entry name" value="Cyt_P450_CS"/>
</dbReference>
<evidence type="ECO:0000256" key="3">
    <source>
        <dbReference type="ARBA" id="ARBA00022617"/>
    </source>
</evidence>
<evidence type="ECO:0000313" key="10">
    <source>
        <dbReference type="Proteomes" id="UP001489902"/>
    </source>
</evidence>
<evidence type="ECO:0000256" key="1">
    <source>
        <dbReference type="ARBA" id="ARBA00001971"/>
    </source>
</evidence>
<comment type="similarity">
    <text evidence="2 8">Belongs to the cytochrome P450 family.</text>
</comment>
<dbReference type="PANTHER" id="PTHR46206">
    <property type="entry name" value="CYTOCHROME P450"/>
    <property type="match status" value="1"/>
</dbReference>
<protein>
    <submittedName>
        <fullName evidence="9">Cytochrome P450</fullName>
    </submittedName>
</protein>
<evidence type="ECO:0000313" key="9">
    <source>
        <dbReference type="EMBL" id="WZH40826.1"/>
    </source>
</evidence>
<dbReference type="PRINTS" id="PR00465">
    <property type="entry name" value="EP450IV"/>
</dbReference>
<evidence type="ECO:0000256" key="6">
    <source>
        <dbReference type="ARBA" id="ARBA00023004"/>
    </source>
</evidence>
<proteinExistence type="inferred from homology"/>
<evidence type="ECO:0000256" key="4">
    <source>
        <dbReference type="ARBA" id="ARBA00022723"/>
    </source>
</evidence>
<dbReference type="Gene3D" id="1.10.630.10">
    <property type="entry name" value="Cytochrome P450"/>
    <property type="match status" value="1"/>
</dbReference>
<accession>A0ABZ2WJX9</accession>
<dbReference type="InterPro" id="IPR036396">
    <property type="entry name" value="Cyt_P450_sf"/>
</dbReference>
<keyword evidence="6 8" id="KW-0408">Iron</keyword>
<evidence type="ECO:0000256" key="2">
    <source>
        <dbReference type="ARBA" id="ARBA00010617"/>
    </source>
</evidence>
<dbReference type="Proteomes" id="UP001489902">
    <property type="component" value="Chromosome 1"/>
</dbReference>
<dbReference type="InterPro" id="IPR002403">
    <property type="entry name" value="Cyt_P450_E_grp-IV"/>
</dbReference>
<dbReference type="Pfam" id="PF00067">
    <property type="entry name" value="p450"/>
    <property type="match status" value="1"/>
</dbReference>
<keyword evidence="5 8" id="KW-0560">Oxidoreductase</keyword>
<keyword evidence="3 8" id="KW-0349">Heme</keyword>
<keyword evidence="4 8" id="KW-0479">Metal-binding</keyword>
<dbReference type="PROSITE" id="PS00086">
    <property type="entry name" value="CYTOCHROME_P450"/>
    <property type="match status" value="1"/>
</dbReference>
<dbReference type="PANTHER" id="PTHR46206:SF2">
    <property type="entry name" value="CYTOCHROME P450 MONOOXYGENASE AUSG-RELATED"/>
    <property type="match status" value="1"/>
</dbReference>